<proteinExistence type="predicted"/>
<reference evidence="2" key="1">
    <citation type="submission" date="2016-11" db="UniProtKB">
        <authorList>
            <consortium name="WormBaseParasite"/>
        </authorList>
    </citation>
    <scope>IDENTIFICATION</scope>
</reference>
<keyword evidence="1" id="KW-1185">Reference proteome</keyword>
<dbReference type="Gene3D" id="3.90.1200.10">
    <property type="match status" value="1"/>
</dbReference>
<dbReference type="PANTHER" id="PTHR23020">
    <property type="entry name" value="UNCHARACTERIZED NUCLEAR HORMONE RECEPTOR-RELATED"/>
    <property type="match status" value="1"/>
</dbReference>
<dbReference type="InterPro" id="IPR011009">
    <property type="entry name" value="Kinase-like_dom_sf"/>
</dbReference>
<evidence type="ECO:0000313" key="1">
    <source>
        <dbReference type="Proteomes" id="UP000095287"/>
    </source>
</evidence>
<dbReference type="InterPro" id="IPR012877">
    <property type="entry name" value="Dhs-27"/>
</dbReference>
<sequence length="122" mass="13985">YHYYTAASVSEALGLPRVLIHGDLWSNNILWKNENPNEVGAFLDWQGFSVGSMAFDLSRILILCTSTSIRRAHTDSIISHYYKKLDRPSFAKFQLVDAYKETLPYQCAHMLFSIQLFAAQYS</sequence>
<dbReference type="SUPFAM" id="SSF56112">
    <property type="entry name" value="Protein kinase-like (PK-like)"/>
    <property type="match status" value="1"/>
</dbReference>
<evidence type="ECO:0000313" key="2">
    <source>
        <dbReference type="WBParaSite" id="L893_g10059.t1"/>
    </source>
</evidence>
<dbReference type="Pfam" id="PF07914">
    <property type="entry name" value="DUF1679"/>
    <property type="match status" value="1"/>
</dbReference>
<dbReference type="WBParaSite" id="L893_g10059.t1">
    <property type="protein sequence ID" value="L893_g10059.t1"/>
    <property type="gene ID" value="L893_g10059"/>
</dbReference>
<dbReference type="InterPro" id="IPR052961">
    <property type="entry name" value="Oxido-Kinase-like_Enzymes"/>
</dbReference>
<name>A0A1I7XW14_9BILA</name>
<organism evidence="1 2">
    <name type="scientific">Steinernema glaseri</name>
    <dbReference type="NCBI Taxonomy" id="37863"/>
    <lineage>
        <taxon>Eukaryota</taxon>
        <taxon>Metazoa</taxon>
        <taxon>Ecdysozoa</taxon>
        <taxon>Nematoda</taxon>
        <taxon>Chromadorea</taxon>
        <taxon>Rhabditida</taxon>
        <taxon>Tylenchina</taxon>
        <taxon>Panagrolaimomorpha</taxon>
        <taxon>Strongyloidoidea</taxon>
        <taxon>Steinernematidae</taxon>
        <taxon>Steinernema</taxon>
    </lineage>
</organism>
<protein>
    <submittedName>
        <fullName evidence="2">CHK domain-containing protein</fullName>
    </submittedName>
</protein>
<dbReference type="PANTHER" id="PTHR23020:SF41">
    <property type="entry name" value="AMINOGLYCOSIDE PHOSPHOTRANSFERASE DOMAIN-CONTAINING PROTEIN"/>
    <property type="match status" value="1"/>
</dbReference>
<accession>A0A1I7XW14</accession>
<dbReference type="Proteomes" id="UP000095287">
    <property type="component" value="Unplaced"/>
</dbReference>
<dbReference type="AlphaFoldDB" id="A0A1I7XW14"/>